<proteinExistence type="predicted"/>
<sequence length="167" mass="18637">MKNLAEQYFRFPRRLLTSPAWSVLNIHERRAFDRIMEEHQSKSGFVNGGLVITKRDFLLYGIDTPHIAPSLRVLCALGIIECTRNMGGSRSGRTPNMWKPTFLPSTPTANDASHAYLDVKTEGEAKDIAHKLRFSRTRGDGAPPAKQPERPKLRAISLSPASSPKVV</sequence>
<evidence type="ECO:0000256" key="1">
    <source>
        <dbReference type="SAM" id="MobiDB-lite"/>
    </source>
</evidence>
<evidence type="ECO:0000313" key="3">
    <source>
        <dbReference type="Proteomes" id="UP000077173"/>
    </source>
</evidence>
<dbReference type="Proteomes" id="UP000077173">
    <property type="component" value="Unassembled WGS sequence"/>
</dbReference>
<name>A0A176ZB75_9BRAD</name>
<protein>
    <submittedName>
        <fullName evidence="2">Uncharacterized protein</fullName>
    </submittedName>
</protein>
<gene>
    <name evidence="2" type="ORF">AXW67_06930</name>
</gene>
<organism evidence="2 3">
    <name type="scientific">Bradyrhizobium neotropicale</name>
    <dbReference type="NCBI Taxonomy" id="1497615"/>
    <lineage>
        <taxon>Bacteria</taxon>
        <taxon>Pseudomonadati</taxon>
        <taxon>Pseudomonadota</taxon>
        <taxon>Alphaproteobacteria</taxon>
        <taxon>Hyphomicrobiales</taxon>
        <taxon>Nitrobacteraceae</taxon>
        <taxon>Bradyrhizobium</taxon>
    </lineage>
</organism>
<dbReference type="AlphaFoldDB" id="A0A176ZB75"/>
<feature type="region of interest" description="Disordered" evidence="1">
    <location>
        <begin position="133"/>
        <end position="167"/>
    </location>
</feature>
<dbReference type="EMBL" id="LSEF01000040">
    <property type="protein sequence ID" value="OAF17848.1"/>
    <property type="molecule type" value="Genomic_DNA"/>
</dbReference>
<keyword evidence="3" id="KW-1185">Reference proteome</keyword>
<accession>A0A176ZB75</accession>
<reference evidence="2 3" key="1">
    <citation type="submission" date="2016-02" db="EMBL/GenBank/DDBJ databases">
        <title>Draft genome sequence of the strain BR 10247T Bradyrhizobium neotropicale isolated from nodules of Centrolobium paraense.</title>
        <authorList>
            <person name="Simoes-Araujo J.L."/>
            <person name="Barauna A.C."/>
            <person name="Silva K."/>
            <person name="Zilli J.E."/>
        </authorList>
    </citation>
    <scope>NUCLEOTIDE SEQUENCE [LARGE SCALE GENOMIC DNA]</scope>
    <source>
        <strain evidence="2 3">BR 10247</strain>
    </source>
</reference>
<dbReference type="RefSeq" id="WP_063678093.1">
    <property type="nucleotide sequence ID" value="NZ_LSEF01000040.1"/>
</dbReference>
<dbReference type="GeneID" id="32587273"/>
<comment type="caution">
    <text evidence="2">The sequence shown here is derived from an EMBL/GenBank/DDBJ whole genome shotgun (WGS) entry which is preliminary data.</text>
</comment>
<evidence type="ECO:0000313" key="2">
    <source>
        <dbReference type="EMBL" id="OAF17848.1"/>
    </source>
</evidence>